<feature type="transmembrane region" description="Helical" evidence="9">
    <location>
        <begin position="45"/>
        <end position="66"/>
    </location>
</feature>
<keyword evidence="6" id="KW-0067">ATP-binding</keyword>
<evidence type="ECO:0000259" key="11">
    <source>
        <dbReference type="PROSITE" id="PS50929"/>
    </source>
</evidence>
<sequence>MSVTGVNGEERNDFTRAENKRLRARSARLAGELVRPVRWPIAGSGILIVLGTLCSVAGPALIALGIDQALPALTNSGDWTPVLLIAAAYAATGLLGGLFRSGYFRNSARISQRVIYHLRVRLFRKTQNLSMSFHEKYTSGRVIARQTSDLDTLREFLDSGVEDLVSGVLFMVFTAVALIALDPSSMLPVLVSFVPLFFFAWWFSLRSRKAFRASRIYSARLIVQFVETMTGIRAVKAFRRERRNEETYGTEVDNYRMANQTVIALFGIFDPGLKLVANLVMAVVLLLGALRVLDGAMEVGVLLAAVLYVRRIFDPIADLAFFYNGMQSAGSALEKISGVLEEEPGVPEPANPTPLPAALGALDFRSVSFSYVADQPVLPDFELHIPAGQTVALVGTTGAGKSTLAKLLARFYDPSSGSVSLDGINLRDLSNDDLRRAVVMVTQEAYLFSGSVSDNLRIGRPDASQADIESAARAVGAHEFILSLPEGYETDVNKRGGRLSSGQRQLLSFARAFLADPAVLVLDEATALLDIPSERLVQRGLQTLLADRTAIIIAHRLSTVAIADRVLVMEHGRIVEDGAPADLIAGTGQFATLHRAWRDSLA</sequence>
<dbReference type="InterPro" id="IPR003593">
    <property type="entry name" value="AAA+_ATPase"/>
</dbReference>
<comment type="caution">
    <text evidence="12">The sequence shown here is derived from an EMBL/GenBank/DDBJ whole genome shotgun (WGS) entry which is preliminary data.</text>
</comment>
<evidence type="ECO:0000256" key="8">
    <source>
        <dbReference type="ARBA" id="ARBA00023136"/>
    </source>
</evidence>
<protein>
    <recommendedName>
        <fullName evidence="13">ABC transporter</fullName>
    </recommendedName>
</protein>
<feature type="transmembrane region" description="Helical" evidence="9">
    <location>
        <begin position="164"/>
        <end position="181"/>
    </location>
</feature>
<dbReference type="InterPro" id="IPR039421">
    <property type="entry name" value="Type_1_exporter"/>
</dbReference>
<evidence type="ECO:0000259" key="10">
    <source>
        <dbReference type="PROSITE" id="PS50893"/>
    </source>
</evidence>
<accession>A0A094SEJ6</accession>
<dbReference type="GO" id="GO:0016887">
    <property type="term" value="F:ATP hydrolysis activity"/>
    <property type="evidence" value="ECO:0007669"/>
    <property type="project" value="InterPro"/>
</dbReference>
<dbReference type="InterPro" id="IPR003439">
    <property type="entry name" value="ABC_transporter-like_ATP-bd"/>
</dbReference>
<evidence type="ECO:0000256" key="7">
    <source>
        <dbReference type="ARBA" id="ARBA00022989"/>
    </source>
</evidence>
<keyword evidence="5" id="KW-0547">Nucleotide-binding</keyword>
<organism evidence="12">
    <name type="scientific">freshwater metagenome</name>
    <dbReference type="NCBI Taxonomy" id="449393"/>
    <lineage>
        <taxon>unclassified sequences</taxon>
        <taxon>metagenomes</taxon>
        <taxon>ecological metagenomes</taxon>
    </lineage>
</organism>
<evidence type="ECO:0000256" key="4">
    <source>
        <dbReference type="ARBA" id="ARBA00022692"/>
    </source>
</evidence>
<dbReference type="FunFam" id="3.40.50.300:FF:000299">
    <property type="entry name" value="ABC transporter ATP-binding protein/permease"/>
    <property type="match status" value="1"/>
</dbReference>
<keyword evidence="7 9" id="KW-1133">Transmembrane helix</keyword>
<dbReference type="Gene3D" id="3.40.50.300">
    <property type="entry name" value="P-loop containing nucleotide triphosphate hydrolases"/>
    <property type="match status" value="1"/>
</dbReference>
<evidence type="ECO:0000256" key="5">
    <source>
        <dbReference type="ARBA" id="ARBA00022741"/>
    </source>
</evidence>
<dbReference type="Gene3D" id="1.20.1560.10">
    <property type="entry name" value="ABC transporter type 1, transmembrane domain"/>
    <property type="match status" value="1"/>
</dbReference>
<dbReference type="SMART" id="SM00382">
    <property type="entry name" value="AAA"/>
    <property type="match status" value="1"/>
</dbReference>
<keyword evidence="4 9" id="KW-0812">Transmembrane</keyword>
<name>A0A094SEJ6_9ZZZZ</name>
<dbReference type="Pfam" id="PF00664">
    <property type="entry name" value="ABC_membrane"/>
    <property type="match status" value="1"/>
</dbReference>
<feature type="domain" description="ABC transmembrane type-1" evidence="11">
    <location>
        <begin position="42"/>
        <end position="328"/>
    </location>
</feature>
<dbReference type="SUPFAM" id="SSF90123">
    <property type="entry name" value="ABC transporter transmembrane region"/>
    <property type="match status" value="1"/>
</dbReference>
<evidence type="ECO:0000256" key="2">
    <source>
        <dbReference type="ARBA" id="ARBA00022448"/>
    </source>
</evidence>
<dbReference type="PROSITE" id="PS00211">
    <property type="entry name" value="ABC_TRANSPORTER_1"/>
    <property type="match status" value="1"/>
</dbReference>
<keyword evidence="8 9" id="KW-0472">Membrane</keyword>
<evidence type="ECO:0008006" key="13">
    <source>
        <dbReference type="Google" id="ProtNLM"/>
    </source>
</evidence>
<proteinExistence type="predicted"/>
<evidence type="ECO:0000256" key="9">
    <source>
        <dbReference type="SAM" id="Phobius"/>
    </source>
</evidence>
<dbReference type="SUPFAM" id="SSF52540">
    <property type="entry name" value="P-loop containing nucleoside triphosphate hydrolases"/>
    <property type="match status" value="1"/>
</dbReference>
<dbReference type="InterPro" id="IPR027417">
    <property type="entry name" value="P-loop_NTPase"/>
</dbReference>
<gene>
    <name evidence="12" type="ORF">GM51_12125</name>
</gene>
<keyword evidence="2" id="KW-0813">Transport</keyword>
<reference evidence="12" key="1">
    <citation type="submission" date="2014-06" db="EMBL/GenBank/DDBJ databases">
        <title>Key roles for freshwater Actinobacteria revealed by deep metagenomic sequencing.</title>
        <authorList>
            <person name="Ghai R."/>
            <person name="Mizuno C.M."/>
            <person name="Picazo A."/>
            <person name="Camacho A."/>
            <person name="Rodriguez-Valera F."/>
        </authorList>
    </citation>
    <scope>NUCLEOTIDE SEQUENCE</scope>
</reference>
<comment type="subcellular location">
    <subcellularLocation>
        <location evidence="1">Cell membrane</location>
        <topology evidence="1">Multi-pass membrane protein</topology>
    </subcellularLocation>
</comment>
<dbReference type="PROSITE" id="PS50929">
    <property type="entry name" value="ABC_TM1F"/>
    <property type="match status" value="1"/>
</dbReference>
<dbReference type="InterPro" id="IPR011527">
    <property type="entry name" value="ABC1_TM_dom"/>
</dbReference>
<evidence type="ECO:0000313" key="12">
    <source>
        <dbReference type="EMBL" id="KGA16633.1"/>
    </source>
</evidence>
<dbReference type="PROSITE" id="PS50893">
    <property type="entry name" value="ABC_TRANSPORTER_2"/>
    <property type="match status" value="1"/>
</dbReference>
<dbReference type="GO" id="GO:0005524">
    <property type="term" value="F:ATP binding"/>
    <property type="evidence" value="ECO:0007669"/>
    <property type="project" value="UniProtKB-KW"/>
</dbReference>
<keyword evidence="3" id="KW-1003">Cell membrane</keyword>
<feature type="transmembrane region" description="Helical" evidence="9">
    <location>
        <begin position="187"/>
        <end position="205"/>
    </location>
</feature>
<dbReference type="GO" id="GO:0015421">
    <property type="term" value="F:ABC-type oligopeptide transporter activity"/>
    <property type="evidence" value="ECO:0007669"/>
    <property type="project" value="TreeGrafter"/>
</dbReference>
<dbReference type="InterPro" id="IPR017871">
    <property type="entry name" value="ABC_transporter-like_CS"/>
</dbReference>
<dbReference type="InterPro" id="IPR036640">
    <property type="entry name" value="ABC1_TM_sf"/>
</dbReference>
<feature type="transmembrane region" description="Helical" evidence="9">
    <location>
        <begin position="78"/>
        <end position="99"/>
    </location>
</feature>
<evidence type="ECO:0000256" key="6">
    <source>
        <dbReference type="ARBA" id="ARBA00022840"/>
    </source>
</evidence>
<dbReference type="PANTHER" id="PTHR43394">
    <property type="entry name" value="ATP-DEPENDENT PERMEASE MDL1, MITOCHONDRIAL"/>
    <property type="match status" value="1"/>
</dbReference>
<feature type="domain" description="ABC transporter" evidence="10">
    <location>
        <begin position="362"/>
        <end position="596"/>
    </location>
</feature>
<evidence type="ECO:0000256" key="3">
    <source>
        <dbReference type="ARBA" id="ARBA00022475"/>
    </source>
</evidence>
<dbReference type="Pfam" id="PF00005">
    <property type="entry name" value="ABC_tran"/>
    <property type="match status" value="1"/>
</dbReference>
<dbReference type="CDD" id="cd18546">
    <property type="entry name" value="ABC_6TM_Rv0194_D2_like"/>
    <property type="match status" value="1"/>
</dbReference>
<dbReference type="EMBL" id="JNSL01000079">
    <property type="protein sequence ID" value="KGA16633.1"/>
    <property type="molecule type" value="Genomic_DNA"/>
</dbReference>
<dbReference type="GO" id="GO:0005886">
    <property type="term" value="C:plasma membrane"/>
    <property type="evidence" value="ECO:0007669"/>
    <property type="project" value="UniProtKB-SubCell"/>
</dbReference>
<evidence type="ECO:0000256" key="1">
    <source>
        <dbReference type="ARBA" id="ARBA00004651"/>
    </source>
</evidence>
<dbReference type="AlphaFoldDB" id="A0A094SEJ6"/>
<dbReference type="PANTHER" id="PTHR43394:SF1">
    <property type="entry name" value="ATP-BINDING CASSETTE SUB-FAMILY B MEMBER 10, MITOCHONDRIAL"/>
    <property type="match status" value="1"/>
</dbReference>